<dbReference type="SUPFAM" id="SSF56672">
    <property type="entry name" value="DNA/RNA polymerases"/>
    <property type="match status" value="1"/>
</dbReference>
<keyword evidence="3" id="KW-0540">Nuclease</keyword>
<comment type="caution">
    <text evidence="8">The sequence shown here is derived from an EMBL/GenBank/DDBJ whole genome shotgun (WGS) entry which is preliminary data.</text>
</comment>
<feature type="non-terminal residue" evidence="8">
    <location>
        <position position="92"/>
    </location>
</feature>
<protein>
    <submittedName>
        <fullName evidence="8">466_t:CDS:1</fullName>
    </submittedName>
</protein>
<keyword evidence="9" id="KW-1185">Reference proteome</keyword>
<dbReference type="FunFam" id="3.10.20.370:FF:000001">
    <property type="entry name" value="Retrovirus-related Pol polyprotein from transposon 17.6-like protein"/>
    <property type="match status" value="1"/>
</dbReference>
<accession>A0A9N9K4U4</accession>
<evidence type="ECO:0000256" key="5">
    <source>
        <dbReference type="ARBA" id="ARBA00022801"/>
    </source>
</evidence>
<dbReference type="AlphaFoldDB" id="A0A9N9K4U4"/>
<keyword evidence="6" id="KW-0695">RNA-directed DNA polymerase</keyword>
<dbReference type="EMBL" id="CAJVPY010042291">
    <property type="protein sequence ID" value="CAG8807240.1"/>
    <property type="molecule type" value="Genomic_DNA"/>
</dbReference>
<dbReference type="InterPro" id="IPR041373">
    <property type="entry name" value="RT_RNaseH"/>
</dbReference>
<keyword evidence="1" id="KW-0808">Transferase</keyword>
<dbReference type="Proteomes" id="UP000789405">
    <property type="component" value="Unassembled WGS sequence"/>
</dbReference>
<dbReference type="Gene3D" id="3.10.20.370">
    <property type="match status" value="1"/>
</dbReference>
<evidence type="ECO:0000313" key="8">
    <source>
        <dbReference type="EMBL" id="CAG8807240.1"/>
    </source>
</evidence>
<evidence type="ECO:0000256" key="6">
    <source>
        <dbReference type="ARBA" id="ARBA00022918"/>
    </source>
</evidence>
<dbReference type="PANTHER" id="PTHR34072:SF58">
    <property type="entry name" value="DNA (CYTOSINE-5-)-METHYLTRANSFERASE"/>
    <property type="match status" value="1"/>
</dbReference>
<evidence type="ECO:0000256" key="2">
    <source>
        <dbReference type="ARBA" id="ARBA00022695"/>
    </source>
</evidence>
<evidence type="ECO:0000256" key="1">
    <source>
        <dbReference type="ARBA" id="ARBA00022679"/>
    </source>
</evidence>
<dbReference type="GO" id="GO:0016787">
    <property type="term" value="F:hydrolase activity"/>
    <property type="evidence" value="ECO:0007669"/>
    <property type="project" value="UniProtKB-KW"/>
</dbReference>
<sequence length="92" mass="10708">MAPVLKYLDFSKTFYLYTNVSGTGLETVLSQKGENEKEYIIAYASKGLTRAEQNYATTKLEYYAIIWGVEYFHHYLGYKPFIIITDHVTLYT</sequence>
<evidence type="ECO:0000256" key="4">
    <source>
        <dbReference type="ARBA" id="ARBA00022759"/>
    </source>
</evidence>
<dbReference type="GO" id="GO:0003964">
    <property type="term" value="F:RNA-directed DNA polymerase activity"/>
    <property type="evidence" value="ECO:0007669"/>
    <property type="project" value="UniProtKB-KW"/>
</dbReference>
<keyword evidence="5" id="KW-0378">Hydrolase</keyword>
<evidence type="ECO:0000313" key="9">
    <source>
        <dbReference type="Proteomes" id="UP000789405"/>
    </source>
</evidence>
<gene>
    <name evidence="8" type="ORF">DERYTH_LOCUS24628</name>
</gene>
<organism evidence="8 9">
    <name type="scientific">Dentiscutata erythropus</name>
    <dbReference type="NCBI Taxonomy" id="1348616"/>
    <lineage>
        <taxon>Eukaryota</taxon>
        <taxon>Fungi</taxon>
        <taxon>Fungi incertae sedis</taxon>
        <taxon>Mucoromycota</taxon>
        <taxon>Glomeromycotina</taxon>
        <taxon>Glomeromycetes</taxon>
        <taxon>Diversisporales</taxon>
        <taxon>Gigasporaceae</taxon>
        <taxon>Dentiscutata</taxon>
    </lineage>
</organism>
<keyword evidence="4" id="KW-0255">Endonuclease</keyword>
<evidence type="ECO:0000259" key="7">
    <source>
        <dbReference type="Pfam" id="PF17917"/>
    </source>
</evidence>
<evidence type="ECO:0000256" key="3">
    <source>
        <dbReference type="ARBA" id="ARBA00022722"/>
    </source>
</evidence>
<dbReference type="InterPro" id="IPR043502">
    <property type="entry name" value="DNA/RNA_pol_sf"/>
</dbReference>
<dbReference type="Pfam" id="PF17917">
    <property type="entry name" value="RT_RNaseH"/>
    <property type="match status" value="1"/>
</dbReference>
<proteinExistence type="predicted"/>
<dbReference type="PANTHER" id="PTHR34072">
    <property type="entry name" value="ENZYMATIC POLYPROTEIN-RELATED"/>
    <property type="match status" value="1"/>
</dbReference>
<feature type="domain" description="Reverse transcriptase RNase H-like" evidence="7">
    <location>
        <begin position="9"/>
        <end position="90"/>
    </location>
</feature>
<name>A0A9N9K4U4_9GLOM</name>
<dbReference type="OrthoDB" id="2204395at2759"/>
<reference evidence="8" key="1">
    <citation type="submission" date="2021-06" db="EMBL/GenBank/DDBJ databases">
        <authorList>
            <person name="Kallberg Y."/>
            <person name="Tangrot J."/>
            <person name="Rosling A."/>
        </authorList>
    </citation>
    <scope>NUCLEOTIDE SEQUENCE</scope>
    <source>
        <strain evidence="8">MA453B</strain>
    </source>
</reference>
<keyword evidence="2" id="KW-0548">Nucleotidyltransferase</keyword>
<dbReference type="GO" id="GO:0004519">
    <property type="term" value="F:endonuclease activity"/>
    <property type="evidence" value="ECO:0007669"/>
    <property type="project" value="UniProtKB-KW"/>
</dbReference>